<dbReference type="RefSeq" id="WP_123225830.1">
    <property type="nucleotide sequence ID" value="NZ_RJSE01000002.1"/>
</dbReference>
<dbReference type="FunFam" id="3.30.70.890:FF:000001">
    <property type="entry name" value="Galactokinase"/>
    <property type="match status" value="1"/>
</dbReference>
<keyword evidence="7" id="KW-0460">Magnesium</keyword>
<keyword evidence="14" id="KW-1185">Reference proteome</keyword>
<dbReference type="EMBL" id="RJSE01000002">
    <property type="protein sequence ID" value="RNL65791.1"/>
    <property type="molecule type" value="Genomic_DNA"/>
</dbReference>
<evidence type="ECO:0000256" key="2">
    <source>
        <dbReference type="ARBA" id="ARBA00022679"/>
    </source>
</evidence>
<feature type="domain" description="GHMP kinase C-terminal" evidence="11">
    <location>
        <begin position="237"/>
        <end position="303"/>
    </location>
</feature>
<dbReference type="Pfam" id="PF00288">
    <property type="entry name" value="GHMP_kinases_N"/>
    <property type="match status" value="1"/>
</dbReference>
<dbReference type="PRINTS" id="PR00959">
    <property type="entry name" value="MEVGALKINASE"/>
</dbReference>
<reference evidence="13 14" key="1">
    <citation type="submission" date="2018-11" db="EMBL/GenBank/DDBJ databases">
        <authorList>
            <person name="Li F."/>
        </authorList>
    </citation>
    <scope>NUCLEOTIDE SEQUENCE [LARGE SCALE GENOMIC DNA]</scope>
    <source>
        <strain evidence="13 14">Gsoil 097</strain>
    </source>
</reference>
<evidence type="ECO:0000256" key="4">
    <source>
        <dbReference type="ARBA" id="ARBA00022741"/>
    </source>
</evidence>
<name>A0A3N0CR91_9ACTN</name>
<evidence type="ECO:0000256" key="8">
    <source>
        <dbReference type="ARBA" id="ARBA00023144"/>
    </source>
</evidence>
<proteinExistence type="inferred from homology"/>
<sequence>MSRTVVARAPGRVNLIGEHLDYNGGSCLPIALDRTTTASVAVGTGARRSDRATPGWTAYVDGVLAALGVEEPLDISISSDVPVGAGLSSSAALTCSVALAVDDLLGLGRTRDELCAATISAENDHVGVPTGGMDQTIALYAEPGTALLLDFATGTRTPVPFAPPDLSLLVIDTAVRHALVDGAYAARRADCEAAATHLRLTHLAHATAEQIDALPGGRLGRRARHVATEQQRVQGFVTALQVGDWKEAGALMTASHASLRDDYEVSCPELDLAVERALEAGALGARMTGGGFGGCAIALVPDGLLDAVRISVADGFAGANANAPTMFVVGASGGAEVLVG</sequence>
<evidence type="ECO:0000256" key="6">
    <source>
        <dbReference type="ARBA" id="ARBA00022840"/>
    </source>
</evidence>
<evidence type="ECO:0000256" key="9">
    <source>
        <dbReference type="ARBA" id="ARBA00023277"/>
    </source>
</evidence>
<dbReference type="Gene3D" id="3.30.70.890">
    <property type="entry name" value="GHMP kinase, C-terminal domain"/>
    <property type="match status" value="1"/>
</dbReference>
<dbReference type="GO" id="GO:0046872">
    <property type="term" value="F:metal ion binding"/>
    <property type="evidence" value="ECO:0007669"/>
    <property type="project" value="UniProtKB-KW"/>
</dbReference>
<feature type="domain" description="GHMP kinase N-terminal" evidence="10">
    <location>
        <begin position="65"/>
        <end position="141"/>
    </location>
</feature>
<dbReference type="GO" id="GO:0006012">
    <property type="term" value="P:galactose metabolic process"/>
    <property type="evidence" value="ECO:0007669"/>
    <property type="project" value="UniProtKB-KW"/>
</dbReference>
<keyword evidence="2" id="KW-0808">Transferase</keyword>
<keyword evidence="5 13" id="KW-0418">Kinase</keyword>
<dbReference type="GO" id="GO:0005829">
    <property type="term" value="C:cytosol"/>
    <property type="evidence" value="ECO:0007669"/>
    <property type="project" value="TreeGrafter"/>
</dbReference>
<dbReference type="PANTHER" id="PTHR10457">
    <property type="entry name" value="MEVALONATE KINASE/GALACTOKINASE"/>
    <property type="match status" value="1"/>
</dbReference>
<feature type="domain" description="Galactokinase N-terminal" evidence="12">
    <location>
        <begin position="5"/>
        <end position="41"/>
    </location>
</feature>
<comment type="caution">
    <text evidence="13">The sequence shown here is derived from an EMBL/GenBank/DDBJ whole genome shotgun (WGS) entry which is preliminary data.</text>
</comment>
<keyword evidence="3" id="KW-0479">Metal-binding</keyword>
<evidence type="ECO:0000259" key="10">
    <source>
        <dbReference type="Pfam" id="PF00288"/>
    </source>
</evidence>
<dbReference type="InterPro" id="IPR036554">
    <property type="entry name" value="GHMP_kinase_C_sf"/>
</dbReference>
<gene>
    <name evidence="13" type="ORF">EFK50_01740</name>
</gene>
<accession>A0A3N0CR91</accession>
<dbReference type="InterPro" id="IPR014721">
    <property type="entry name" value="Ribsml_uS5_D2-typ_fold_subgr"/>
</dbReference>
<dbReference type="InterPro" id="IPR013750">
    <property type="entry name" value="GHMP_kinase_C_dom"/>
</dbReference>
<dbReference type="InterPro" id="IPR006204">
    <property type="entry name" value="GHMP_kinase_N_dom"/>
</dbReference>
<dbReference type="GO" id="GO:0004335">
    <property type="term" value="F:galactokinase activity"/>
    <property type="evidence" value="ECO:0007669"/>
    <property type="project" value="InterPro"/>
</dbReference>
<dbReference type="InterPro" id="IPR006206">
    <property type="entry name" value="Mevalonate/galactokinase"/>
</dbReference>
<dbReference type="OrthoDB" id="250531at2"/>
<evidence type="ECO:0000256" key="1">
    <source>
        <dbReference type="ARBA" id="ARBA00006566"/>
    </source>
</evidence>
<dbReference type="PANTHER" id="PTHR10457:SF7">
    <property type="entry name" value="GALACTOKINASE-RELATED"/>
    <property type="match status" value="1"/>
</dbReference>
<dbReference type="Pfam" id="PF08544">
    <property type="entry name" value="GHMP_kinases_C"/>
    <property type="match status" value="1"/>
</dbReference>
<dbReference type="PIRSF" id="PIRSF000530">
    <property type="entry name" value="Galactokinase"/>
    <property type="match status" value="1"/>
</dbReference>
<keyword evidence="9" id="KW-0119">Carbohydrate metabolism</keyword>
<dbReference type="AlphaFoldDB" id="A0A3N0CR91"/>
<protein>
    <submittedName>
        <fullName evidence="13">Galactokinase</fullName>
    </submittedName>
</protein>
<dbReference type="InterPro" id="IPR020568">
    <property type="entry name" value="Ribosomal_Su5_D2-typ_SF"/>
</dbReference>
<dbReference type="PRINTS" id="PR00473">
    <property type="entry name" value="GALCTOKINASE"/>
</dbReference>
<evidence type="ECO:0000259" key="11">
    <source>
        <dbReference type="Pfam" id="PF08544"/>
    </source>
</evidence>
<dbReference type="Pfam" id="PF10509">
    <property type="entry name" value="GalKase_gal_bdg"/>
    <property type="match status" value="1"/>
</dbReference>
<dbReference type="Proteomes" id="UP000267128">
    <property type="component" value="Unassembled WGS sequence"/>
</dbReference>
<comment type="similarity">
    <text evidence="1">Belongs to the GHMP kinase family. GalK subfamily.</text>
</comment>
<dbReference type="Gene3D" id="3.30.230.10">
    <property type="match status" value="1"/>
</dbReference>
<evidence type="ECO:0000259" key="12">
    <source>
        <dbReference type="Pfam" id="PF10509"/>
    </source>
</evidence>
<evidence type="ECO:0000313" key="13">
    <source>
        <dbReference type="EMBL" id="RNL65791.1"/>
    </source>
</evidence>
<evidence type="ECO:0000256" key="7">
    <source>
        <dbReference type="ARBA" id="ARBA00022842"/>
    </source>
</evidence>
<dbReference type="PROSITE" id="PS00106">
    <property type="entry name" value="GALACTOKINASE"/>
    <property type="match status" value="1"/>
</dbReference>
<dbReference type="InterPro" id="IPR019741">
    <property type="entry name" value="Galactokinase_CS"/>
</dbReference>
<evidence type="ECO:0000256" key="5">
    <source>
        <dbReference type="ARBA" id="ARBA00022777"/>
    </source>
</evidence>
<evidence type="ECO:0000256" key="3">
    <source>
        <dbReference type="ARBA" id="ARBA00022723"/>
    </source>
</evidence>
<keyword evidence="8" id="KW-0299">Galactose metabolism</keyword>
<keyword evidence="6" id="KW-0067">ATP-binding</keyword>
<dbReference type="SUPFAM" id="SSF54211">
    <property type="entry name" value="Ribosomal protein S5 domain 2-like"/>
    <property type="match status" value="1"/>
</dbReference>
<dbReference type="SUPFAM" id="SSF55060">
    <property type="entry name" value="GHMP Kinase, C-terminal domain"/>
    <property type="match status" value="1"/>
</dbReference>
<dbReference type="InterPro" id="IPR006203">
    <property type="entry name" value="GHMP_knse_ATP-bd_CS"/>
</dbReference>
<dbReference type="GO" id="GO:0005524">
    <property type="term" value="F:ATP binding"/>
    <property type="evidence" value="ECO:0007669"/>
    <property type="project" value="UniProtKB-KW"/>
</dbReference>
<dbReference type="InterPro" id="IPR000705">
    <property type="entry name" value="Galactokinase"/>
</dbReference>
<dbReference type="PROSITE" id="PS00627">
    <property type="entry name" value="GHMP_KINASES_ATP"/>
    <property type="match status" value="1"/>
</dbReference>
<evidence type="ECO:0000313" key="14">
    <source>
        <dbReference type="Proteomes" id="UP000267128"/>
    </source>
</evidence>
<organism evidence="13 14">
    <name type="scientific">Nocardioides marmoriginsengisoli</name>
    <dbReference type="NCBI Taxonomy" id="661483"/>
    <lineage>
        <taxon>Bacteria</taxon>
        <taxon>Bacillati</taxon>
        <taxon>Actinomycetota</taxon>
        <taxon>Actinomycetes</taxon>
        <taxon>Propionibacteriales</taxon>
        <taxon>Nocardioidaceae</taxon>
        <taxon>Nocardioides</taxon>
    </lineage>
</organism>
<dbReference type="InterPro" id="IPR019539">
    <property type="entry name" value="GalKase_N"/>
</dbReference>
<keyword evidence="4" id="KW-0547">Nucleotide-binding</keyword>